<keyword evidence="11" id="KW-1185">Reference proteome</keyword>
<dbReference type="eggNOG" id="COG1589">
    <property type="taxonomic scope" value="Bacteria"/>
</dbReference>
<dbReference type="Gene3D" id="3.10.20.310">
    <property type="entry name" value="membrane protein fhac"/>
    <property type="match status" value="1"/>
</dbReference>
<dbReference type="PANTHER" id="PTHR37820:SF1">
    <property type="entry name" value="CELL DIVISION PROTEIN FTSQ"/>
    <property type="match status" value="1"/>
</dbReference>
<feature type="transmembrane region" description="Helical" evidence="8">
    <location>
        <begin position="31"/>
        <end position="49"/>
    </location>
</feature>
<dbReference type="HOGENOM" id="CLU_085730_1_0_3"/>
<reference evidence="10 11" key="1">
    <citation type="submission" date="2008-07" db="EMBL/GenBank/DDBJ databases">
        <authorList>
            <person name="Tandeau de Marsac N."/>
            <person name="Ferriera S."/>
            <person name="Johnson J."/>
            <person name="Kravitz S."/>
            <person name="Beeson K."/>
            <person name="Sutton G."/>
            <person name="Rogers Y.-H."/>
            <person name="Friedman R."/>
            <person name="Frazier M."/>
            <person name="Venter J.C."/>
        </authorList>
    </citation>
    <scope>NUCLEOTIDE SEQUENCE [LARGE SCALE GENOMIC DNA]</scope>
    <source>
        <strain evidence="10 11">PCC 7420</strain>
    </source>
</reference>
<keyword evidence="4 8" id="KW-0812">Transmembrane</keyword>
<dbReference type="GO" id="GO:0051301">
    <property type="term" value="P:cell division"/>
    <property type="evidence" value="ECO:0007669"/>
    <property type="project" value="UniProtKB-KW"/>
</dbReference>
<keyword evidence="7" id="KW-0131">Cell cycle</keyword>
<dbReference type="AlphaFoldDB" id="B4W4H5"/>
<evidence type="ECO:0000256" key="7">
    <source>
        <dbReference type="ARBA" id="ARBA00023306"/>
    </source>
</evidence>
<comment type="subcellular location">
    <subcellularLocation>
        <location evidence="1">Membrane</location>
    </subcellularLocation>
</comment>
<evidence type="ECO:0000256" key="8">
    <source>
        <dbReference type="SAM" id="Phobius"/>
    </source>
</evidence>
<keyword evidence="5 8" id="KW-1133">Transmembrane helix</keyword>
<dbReference type="RefSeq" id="WP_006106266.1">
    <property type="nucleotide sequence ID" value="NZ_DS989879.1"/>
</dbReference>
<dbReference type="Proteomes" id="UP000003835">
    <property type="component" value="Unassembled WGS sequence"/>
</dbReference>
<evidence type="ECO:0000256" key="1">
    <source>
        <dbReference type="ARBA" id="ARBA00004370"/>
    </source>
</evidence>
<keyword evidence="2" id="KW-1003">Cell membrane</keyword>
<dbReference type="PANTHER" id="PTHR37820">
    <property type="entry name" value="CELL DIVISION PROTEIN DIVIB"/>
    <property type="match status" value="1"/>
</dbReference>
<dbReference type="GO" id="GO:0005886">
    <property type="term" value="C:plasma membrane"/>
    <property type="evidence" value="ECO:0007669"/>
    <property type="project" value="TreeGrafter"/>
</dbReference>
<name>B4W4H5_9CYAN</name>
<sequence length="274" mass="31065">MTNNIASVSQAQISNRRQQLRRARRIKFFQALWRSLMVGGMASGLIWTISLPDWVIRQPEQIDIEGNQFLSTQAIRSLLPLSYPQSLWRVEPQAIAESLENTAPIAEATVTRQLMPPGLIIQVQERQPVAIAQGQTQTTSEPGFLDERGVWMPQSSYRSLKANVELPTLQVRGQNEHYRPYWSQVYPAVHHSPVKILEIDWRNPANLILKTELGNVHLGADSSQLAEQLAVLDRMRQLPTQLQASQIAYIDLKNPDRPVIQMKTASETPKPDHD</sequence>
<dbReference type="InterPro" id="IPR034746">
    <property type="entry name" value="POTRA"/>
</dbReference>
<organism evidence="10 11">
    <name type="scientific">Coleofasciculus chthonoplastes PCC 7420</name>
    <dbReference type="NCBI Taxonomy" id="118168"/>
    <lineage>
        <taxon>Bacteria</taxon>
        <taxon>Bacillati</taxon>
        <taxon>Cyanobacteriota</taxon>
        <taxon>Cyanophyceae</taxon>
        <taxon>Coleofasciculales</taxon>
        <taxon>Coleofasciculaceae</taxon>
        <taxon>Coleofasciculus</taxon>
    </lineage>
</organism>
<accession>B4W4H5</accession>
<dbReference type="STRING" id="118168.MC7420_8117"/>
<protein>
    <submittedName>
        <fullName evidence="10">POTRA domain, FtsQ-type family</fullName>
    </submittedName>
</protein>
<evidence type="ECO:0000313" key="10">
    <source>
        <dbReference type="EMBL" id="EDX70907.1"/>
    </source>
</evidence>
<keyword evidence="3" id="KW-0132">Cell division</keyword>
<evidence type="ECO:0000256" key="4">
    <source>
        <dbReference type="ARBA" id="ARBA00022692"/>
    </source>
</evidence>
<dbReference type="InterPro" id="IPR050487">
    <property type="entry name" value="FtsQ_DivIB"/>
</dbReference>
<evidence type="ECO:0000256" key="6">
    <source>
        <dbReference type="ARBA" id="ARBA00023136"/>
    </source>
</evidence>
<gene>
    <name evidence="10" type="ORF">MC7420_8117</name>
</gene>
<evidence type="ECO:0000256" key="3">
    <source>
        <dbReference type="ARBA" id="ARBA00022618"/>
    </source>
</evidence>
<evidence type="ECO:0000259" key="9">
    <source>
        <dbReference type="PROSITE" id="PS51779"/>
    </source>
</evidence>
<dbReference type="OrthoDB" id="527430at2"/>
<keyword evidence="6 8" id="KW-0472">Membrane</keyword>
<dbReference type="EMBL" id="DS989879">
    <property type="protein sequence ID" value="EDX70907.1"/>
    <property type="molecule type" value="Genomic_DNA"/>
</dbReference>
<dbReference type="PROSITE" id="PS51779">
    <property type="entry name" value="POTRA"/>
    <property type="match status" value="1"/>
</dbReference>
<evidence type="ECO:0000313" key="11">
    <source>
        <dbReference type="Proteomes" id="UP000003835"/>
    </source>
</evidence>
<dbReference type="InterPro" id="IPR013685">
    <property type="entry name" value="POTRA_FtsQ_type"/>
</dbReference>
<dbReference type="Pfam" id="PF08478">
    <property type="entry name" value="POTRA_1"/>
    <property type="match status" value="1"/>
</dbReference>
<evidence type="ECO:0000256" key="5">
    <source>
        <dbReference type="ARBA" id="ARBA00022989"/>
    </source>
</evidence>
<feature type="domain" description="POTRA" evidence="9">
    <location>
        <begin position="57"/>
        <end position="126"/>
    </location>
</feature>
<proteinExistence type="predicted"/>
<evidence type="ECO:0000256" key="2">
    <source>
        <dbReference type="ARBA" id="ARBA00022475"/>
    </source>
</evidence>